<dbReference type="PANTHER" id="PTHR48094:SF11">
    <property type="entry name" value="GLUTATHIONE-INDEPENDENT GLYOXALASE HSP31-RELATED"/>
    <property type="match status" value="1"/>
</dbReference>
<keyword evidence="1" id="KW-0346">Stress response</keyword>
<dbReference type="Gene3D" id="3.40.50.880">
    <property type="match status" value="1"/>
</dbReference>
<dbReference type="InterPro" id="IPR029062">
    <property type="entry name" value="Class_I_gatase-like"/>
</dbReference>
<organism evidence="4 5">
    <name type="scientific">Pendulispora rubella</name>
    <dbReference type="NCBI Taxonomy" id="2741070"/>
    <lineage>
        <taxon>Bacteria</taxon>
        <taxon>Pseudomonadati</taxon>
        <taxon>Myxococcota</taxon>
        <taxon>Myxococcia</taxon>
        <taxon>Myxococcales</taxon>
        <taxon>Sorangiineae</taxon>
        <taxon>Pendulisporaceae</taxon>
        <taxon>Pendulispora</taxon>
    </lineage>
</organism>
<dbReference type="InterPro" id="IPR050325">
    <property type="entry name" value="Prot/Nucl_acid_deglycase"/>
</dbReference>
<dbReference type="InterPro" id="IPR032633">
    <property type="entry name" value="ThiJ-like"/>
</dbReference>
<evidence type="ECO:0000256" key="3">
    <source>
        <dbReference type="ARBA" id="ARBA00038493"/>
    </source>
</evidence>
<reference evidence="4" key="1">
    <citation type="submission" date="2021-12" db="EMBL/GenBank/DDBJ databases">
        <title>Discovery of the Pendulisporaceae a myxobacterial family with distinct sporulation behavior and unique specialized metabolism.</title>
        <authorList>
            <person name="Garcia R."/>
            <person name="Popoff A."/>
            <person name="Bader C.D."/>
            <person name="Loehr J."/>
            <person name="Walesch S."/>
            <person name="Walt C."/>
            <person name="Boldt J."/>
            <person name="Bunk B."/>
            <person name="Haeckl F.J.F.P.J."/>
            <person name="Gunesch A.P."/>
            <person name="Birkelbach J."/>
            <person name="Nuebel U."/>
            <person name="Pietschmann T."/>
            <person name="Bach T."/>
            <person name="Mueller R."/>
        </authorList>
    </citation>
    <scope>NUCLEOTIDE SEQUENCE</scope>
    <source>
        <strain evidence="4">MSr11367</strain>
    </source>
</reference>
<dbReference type="Proteomes" id="UP001374803">
    <property type="component" value="Chromosome"/>
</dbReference>
<evidence type="ECO:0000313" key="5">
    <source>
        <dbReference type="Proteomes" id="UP001374803"/>
    </source>
</evidence>
<comment type="similarity">
    <text evidence="3">Belongs to the peptidase C56 family. HSP31-like subfamily.</text>
</comment>
<accession>A0ABZ2KT30</accession>
<sequence length="277" mass="29863">MTASQSSPQVSRGKVLVVLSSTNSLPLRDHKEYKTGYFLNEMMVPVKAIVDAGLQPVFANPQGTTPVMDPHSDDPSFFGGNEQTLRDYKAFRDRLEGFSTPRKLRDVVREGLDGYVGVFFPGGHAPMGDLLQDSDVGATLQYFHAKGKPTGLICHGPIALLAASSQPPALVEAIAANDSKKASELARGWIYAGYRMTAFSTAEEKTAEEGGTRAFLGGKVRFYPDEALRMAGGNVETAPPGKSHVVHDRELFTGQQPFSDAEFAAQFLPALLAGLEK</sequence>
<dbReference type="CDD" id="cd03141">
    <property type="entry name" value="GATase1_Hsp31_like"/>
    <property type="match status" value="1"/>
</dbReference>
<keyword evidence="4" id="KW-0315">Glutamine amidotransferase</keyword>
<gene>
    <name evidence="4" type="ORF">LVJ94_33580</name>
</gene>
<proteinExistence type="inferred from homology"/>
<dbReference type="EMBL" id="CP089983">
    <property type="protein sequence ID" value="WXB01837.1"/>
    <property type="molecule type" value="Genomic_DNA"/>
</dbReference>
<dbReference type="Pfam" id="PF17124">
    <property type="entry name" value="ThiJ_like"/>
    <property type="match status" value="1"/>
</dbReference>
<dbReference type="PANTHER" id="PTHR48094">
    <property type="entry name" value="PROTEIN/NUCLEIC ACID DEGLYCASE DJ-1-RELATED"/>
    <property type="match status" value="1"/>
</dbReference>
<name>A0ABZ2KT30_9BACT</name>
<protein>
    <submittedName>
        <fullName evidence="4">Type 1 glutamine amidotransferase domain-containing protein</fullName>
    </submittedName>
</protein>
<evidence type="ECO:0000313" key="4">
    <source>
        <dbReference type="EMBL" id="WXB01837.1"/>
    </source>
</evidence>
<dbReference type="RefSeq" id="WP_394831456.1">
    <property type="nucleotide sequence ID" value="NZ_CP089929.1"/>
</dbReference>
<keyword evidence="5" id="KW-1185">Reference proteome</keyword>
<evidence type="ECO:0000256" key="2">
    <source>
        <dbReference type="ARBA" id="ARBA00023239"/>
    </source>
</evidence>
<keyword evidence="2" id="KW-0456">Lyase</keyword>
<evidence type="ECO:0000256" key="1">
    <source>
        <dbReference type="ARBA" id="ARBA00023016"/>
    </source>
</evidence>
<dbReference type="SUPFAM" id="SSF52317">
    <property type="entry name" value="Class I glutamine amidotransferase-like"/>
    <property type="match status" value="1"/>
</dbReference>